<dbReference type="SUPFAM" id="SSF49785">
    <property type="entry name" value="Galactose-binding domain-like"/>
    <property type="match status" value="1"/>
</dbReference>
<dbReference type="GO" id="GO:0006516">
    <property type="term" value="P:glycoprotein catabolic process"/>
    <property type="evidence" value="ECO:0007669"/>
    <property type="project" value="TreeGrafter"/>
</dbReference>
<evidence type="ECO:0000256" key="10">
    <source>
        <dbReference type="ARBA" id="ARBA00038429"/>
    </source>
</evidence>
<organism evidence="17 18">
    <name type="scientific">Solimonas terrae</name>
    <dbReference type="NCBI Taxonomy" id="1396819"/>
    <lineage>
        <taxon>Bacteria</taxon>
        <taxon>Pseudomonadati</taxon>
        <taxon>Pseudomonadota</taxon>
        <taxon>Gammaproteobacteria</taxon>
        <taxon>Nevskiales</taxon>
        <taxon>Nevskiaceae</taxon>
        <taxon>Solimonas</taxon>
    </lineage>
</organism>
<evidence type="ECO:0000256" key="12">
    <source>
        <dbReference type="ARBA" id="ARBA00041614"/>
    </source>
</evidence>
<evidence type="ECO:0000256" key="3">
    <source>
        <dbReference type="ARBA" id="ARBA00004740"/>
    </source>
</evidence>
<evidence type="ECO:0000256" key="9">
    <source>
        <dbReference type="ARBA" id="ARBA00023295"/>
    </source>
</evidence>
<dbReference type="InterPro" id="IPR006102">
    <property type="entry name" value="Ig-like_GH2"/>
</dbReference>
<keyword evidence="18" id="KW-1185">Reference proteome</keyword>
<keyword evidence="6" id="KW-0964">Secreted</keyword>
<evidence type="ECO:0000256" key="7">
    <source>
        <dbReference type="ARBA" id="ARBA00022801"/>
    </source>
</evidence>
<comment type="subcellular location">
    <subcellularLocation>
        <location evidence="2">Secreted</location>
    </subcellularLocation>
</comment>
<feature type="domain" description="Glycoside hydrolase family 2 immunoglobulin-like beta-sandwich" evidence="13">
    <location>
        <begin position="255"/>
        <end position="305"/>
    </location>
</feature>
<dbReference type="InterPro" id="IPR013783">
    <property type="entry name" value="Ig-like_fold"/>
</dbReference>
<dbReference type="InterPro" id="IPR041625">
    <property type="entry name" value="Beta-mannosidase_Ig"/>
</dbReference>
<comment type="subunit">
    <text evidence="4">Homodimer.</text>
</comment>
<dbReference type="FunFam" id="3.20.20.80:FF:000050">
    <property type="entry name" value="Beta-mannosidase B"/>
    <property type="match status" value="1"/>
</dbReference>
<evidence type="ECO:0000259" key="13">
    <source>
        <dbReference type="Pfam" id="PF00703"/>
    </source>
</evidence>
<evidence type="ECO:0000259" key="16">
    <source>
        <dbReference type="Pfam" id="PF22666"/>
    </source>
</evidence>
<evidence type="ECO:0000256" key="4">
    <source>
        <dbReference type="ARBA" id="ARBA00011738"/>
    </source>
</evidence>
<keyword evidence="8" id="KW-0325">Glycoprotein</keyword>
<dbReference type="InterPro" id="IPR036156">
    <property type="entry name" value="Beta-gal/glucu_dom_sf"/>
</dbReference>
<dbReference type="GO" id="GO:0005576">
    <property type="term" value="C:extracellular region"/>
    <property type="evidence" value="ECO:0007669"/>
    <property type="project" value="UniProtKB-SubCell"/>
</dbReference>
<dbReference type="GO" id="GO:0004567">
    <property type="term" value="F:beta-mannosidase activity"/>
    <property type="evidence" value="ECO:0007669"/>
    <property type="project" value="UniProtKB-EC"/>
</dbReference>
<dbReference type="InterPro" id="IPR041447">
    <property type="entry name" value="Mannosidase_ig"/>
</dbReference>
<dbReference type="PANTHER" id="PTHR43730">
    <property type="entry name" value="BETA-MANNOSIDASE"/>
    <property type="match status" value="1"/>
</dbReference>
<dbReference type="PANTHER" id="PTHR43730:SF1">
    <property type="entry name" value="BETA-MANNOSIDASE"/>
    <property type="match status" value="1"/>
</dbReference>
<dbReference type="EC" id="3.2.1.25" evidence="5"/>
<dbReference type="Proteomes" id="UP000472676">
    <property type="component" value="Unassembled WGS sequence"/>
</dbReference>
<proteinExistence type="inferred from homology"/>
<dbReference type="InterPro" id="IPR008979">
    <property type="entry name" value="Galactose-bd-like_sf"/>
</dbReference>
<evidence type="ECO:0000313" key="18">
    <source>
        <dbReference type="Proteomes" id="UP000472676"/>
    </source>
</evidence>
<feature type="domain" description="Mannosidase Ig/CBM-like" evidence="15">
    <location>
        <begin position="677"/>
        <end position="730"/>
    </location>
</feature>
<name>A0A6M2BSL1_9GAMM</name>
<evidence type="ECO:0000313" key="17">
    <source>
        <dbReference type="EMBL" id="NGY05576.1"/>
    </source>
</evidence>
<evidence type="ECO:0000256" key="6">
    <source>
        <dbReference type="ARBA" id="ARBA00022525"/>
    </source>
</evidence>
<dbReference type="Gene3D" id="3.20.20.80">
    <property type="entry name" value="Glycosidases"/>
    <property type="match status" value="1"/>
</dbReference>
<dbReference type="AlphaFoldDB" id="A0A6M2BSL1"/>
<dbReference type="SUPFAM" id="SSF49303">
    <property type="entry name" value="beta-Galactosidase/glucuronidase domain"/>
    <property type="match status" value="3"/>
</dbReference>
<reference evidence="17 18" key="1">
    <citation type="journal article" date="2014" name="Int. J. Syst. Evol. Microbiol.">
        <title>Solimonas terrae sp. nov., isolated from soil.</title>
        <authorList>
            <person name="Kim S.J."/>
            <person name="Moon J.Y."/>
            <person name="Weon H.Y."/>
            <person name="Ahn J.H."/>
            <person name="Chen W.M."/>
            <person name="Kwon S.W."/>
        </authorList>
    </citation>
    <scope>NUCLEOTIDE SEQUENCE [LARGE SCALE GENOMIC DNA]</scope>
    <source>
        <strain evidence="17 18">KIS83-12</strain>
    </source>
</reference>
<evidence type="ECO:0000259" key="14">
    <source>
        <dbReference type="Pfam" id="PF17753"/>
    </source>
</evidence>
<dbReference type="Pfam" id="PF17786">
    <property type="entry name" value="Mannosidase_ig"/>
    <property type="match status" value="1"/>
</dbReference>
<dbReference type="SUPFAM" id="SSF51445">
    <property type="entry name" value="(Trans)glycosidases"/>
    <property type="match status" value="1"/>
</dbReference>
<dbReference type="Pfam" id="PF22666">
    <property type="entry name" value="Glyco_hydro_2_N2"/>
    <property type="match status" value="1"/>
</dbReference>
<dbReference type="InterPro" id="IPR054593">
    <property type="entry name" value="Beta-mannosidase-like_N2"/>
</dbReference>
<comment type="similarity">
    <text evidence="10">Belongs to the glycosyl hydrolase 2 family. Beta-mannosidase B subfamily.</text>
</comment>
<protein>
    <recommendedName>
        <fullName evidence="11">Beta-mannosidase B</fullName>
        <ecNumber evidence="5">3.2.1.25</ecNumber>
    </recommendedName>
    <alternativeName>
        <fullName evidence="12">Mannanase B</fullName>
    </alternativeName>
</protein>
<dbReference type="InterPro" id="IPR050887">
    <property type="entry name" value="Beta-mannosidase_GH2"/>
</dbReference>
<dbReference type="Gene3D" id="2.60.120.260">
    <property type="entry name" value="Galactose-binding domain-like"/>
    <property type="match status" value="1"/>
</dbReference>
<accession>A0A6M2BSL1</accession>
<sequence>MQTEALEQWRIRDFDPGAGAASCAISAPTTESGWVTASAPGDTHAALMAVGRLADPFRGNQECDAAWVATREWWWRSTFTCPRAEPGEQVELVFDGLDTFATIHLNGERLGCCDNMFRRYRFEVGRHLSKDGRNVLTVVFSPADVPARELNNWGQLFTGMADMKRNLMRKAQFGWGWDWGPNLPTVGVWKAVRIERWRKARIEALSFATLAASEALAEVSAGFELSCAPGSPVLRCELQLLAPDGALAARRTLDPVQATEAVLIVTAPQRWWTSDLGAQPLYTLKAELFDGDTRLDVQQRAVGIRTLTLDTSADAQEAGTDFFRFVLNGVPIFARGANWIPADSFVGTLGPPRYRELLESALRANMNMLRVWGGGIYEHDAFYSLCDELGLLVWQDFMFACAAYPEDDPRFVASVQQEVRDQVRRLRHHPSLALWCGNNECQLFQFMADHISGRVAPLPGALYYDRLLPEALAELDPHTAYWPGSPSGGPSANSMRAGDVHDWTVWHGLPPVPDRDFAGRIDRSPSGVDYRRYAENSGRFISEFGIHAGPAMTTLRRWLDADDLRLDSAAFLNRIKDDPKNKIDALMEPLVGMPATLQQYVDFTMLTQAEGLKFGLEHFRRRKPHCSGTLIWQYNDCWPCVSWSLIDYDGTGKAGFHAVARAYAPVLASFKPLADDTAELWIVNDGLSAVSGAVQIDLVRLQGACEASVSLQVDVPANCSTVVWRGHAPTGARDRALCVHSPDGLFPANRLMLAPIKSLQLAAGAKPRLDVVQSGPCSLHVRLAADAYLLFVQLVVERPGMRYSDNYFDLRAGEVRDVIVTDPHGPISPCELAVTCWNETQLPRAAD</sequence>
<evidence type="ECO:0000256" key="11">
    <source>
        <dbReference type="ARBA" id="ARBA00041069"/>
    </source>
</evidence>
<comment type="catalytic activity">
    <reaction evidence="1">
        <text>Hydrolysis of terminal, non-reducing beta-D-mannose residues in beta-D-mannosides.</text>
        <dbReference type="EC" id="3.2.1.25"/>
    </reaction>
</comment>
<evidence type="ECO:0000256" key="8">
    <source>
        <dbReference type="ARBA" id="ARBA00023180"/>
    </source>
</evidence>
<gene>
    <name evidence="17" type="ORF">G7Y85_12455</name>
</gene>
<evidence type="ECO:0000256" key="2">
    <source>
        <dbReference type="ARBA" id="ARBA00004613"/>
    </source>
</evidence>
<comment type="pathway">
    <text evidence="3">Glycan metabolism; N-glycan degradation.</text>
</comment>
<keyword evidence="7 17" id="KW-0378">Hydrolase</keyword>
<dbReference type="Pfam" id="PF17753">
    <property type="entry name" value="Ig_mannosidase"/>
    <property type="match status" value="1"/>
</dbReference>
<feature type="domain" description="Beta-mannosidase-like galactose-binding" evidence="16">
    <location>
        <begin position="31"/>
        <end position="190"/>
    </location>
</feature>
<dbReference type="Gene3D" id="2.60.40.10">
    <property type="entry name" value="Immunoglobulins"/>
    <property type="match status" value="2"/>
</dbReference>
<dbReference type="EMBL" id="JAAMOW010000006">
    <property type="protein sequence ID" value="NGY05576.1"/>
    <property type="molecule type" value="Genomic_DNA"/>
</dbReference>
<comment type="caution">
    <text evidence="17">The sequence shown here is derived from an EMBL/GenBank/DDBJ whole genome shotgun (WGS) entry which is preliminary data.</text>
</comment>
<evidence type="ECO:0000256" key="5">
    <source>
        <dbReference type="ARBA" id="ARBA00012754"/>
    </source>
</evidence>
<feature type="domain" description="Beta-mannosidase Ig-fold" evidence="14">
    <location>
        <begin position="778"/>
        <end position="821"/>
    </location>
</feature>
<dbReference type="InterPro" id="IPR017853">
    <property type="entry name" value="GH"/>
</dbReference>
<dbReference type="GO" id="GO:0005975">
    <property type="term" value="P:carbohydrate metabolic process"/>
    <property type="evidence" value="ECO:0007669"/>
    <property type="project" value="InterPro"/>
</dbReference>
<evidence type="ECO:0000256" key="1">
    <source>
        <dbReference type="ARBA" id="ARBA00000829"/>
    </source>
</evidence>
<dbReference type="Pfam" id="PF00703">
    <property type="entry name" value="Glyco_hydro_2"/>
    <property type="match status" value="1"/>
</dbReference>
<dbReference type="RefSeq" id="WP_166257352.1">
    <property type="nucleotide sequence ID" value="NZ_JAAMOW010000006.1"/>
</dbReference>
<evidence type="ECO:0000259" key="15">
    <source>
        <dbReference type="Pfam" id="PF17786"/>
    </source>
</evidence>
<keyword evidence="9" id="KW-0326">Glycosidase</keyword>